<organism evidence="2 5">
    <name type="scientific">Leuconostoc lactis</name>
    <dbReference type="NCBI Taxonomy" id="1246"/>
    <lineage>
        <taxon>Bacteria</taxon>
        <taxon>Bacillati</taxon>
        <taxon>Bacillota</taxon>
        <taxon>Bacilli</taxon>
        <taxon>Lactobacillales</taxon>
        <taxon>Lactobacillaceae</taxon>
        <taxon>Leuconostoc</taxon>
    </lineage>
</organism>
<dbReference type="PANTHER" id="PTHR12558:SF13">
    <property type="entry name" value="CELL DIVISION CYCLE PROTEIN 27 HOMOLOG"/>
    <property type="match status" value="1"/>
</dbReference>
<evidence type="ECO:0000313" key="2">
    <source>
        <dbReference type="EMBL" id="MWN20975.1"/>
    </source>
</evidence>
<dbReference type="Proteomes" id="UP000321298">
    <property type="component" value="Chromosome"/>
</dbReference>
<dbReference type="InterPro" id="IPR019734">
    <property type="entry name" value="TPR_rpt"/>
</dbReference>
<dbReference type="Gene3D" id="1.25.40.10">
    <property type="entry name" value="Tetratricopeptide repeat domain"/>
    <property type="match status" value="2"/>
</dbReference>
<sequence>MSTSYAEQMLDALERGQLEPAQKFFDQSLRQDSDELIYSLAEELYALGFLEESRRAYQQLLAKYPDEDELRTALADIAIEDGDIDDAQNYLAQIQPDSDSYLRALLVKADIYQSEGLNEAAEHSLLQAEKLAPDEDIIQFALAEFYFANQAYQKAISRYRALLLKGKRDMSRVDLVARIGVAYAQIGQYDHAIGYLEQIKPELMTLDTRFQLAILYQETHRENEAIRLFNDILDVDPKYTSVYPLLGQAYTQIHQLEDAYRTYQAGLAQDETNVALYRLAGQAAEKLGDTAAAEAYYLKGLAVDESDVATLIALTDLWLAQQRYDDVIARLTTAMAEDVLDPQFYWSLARAYQAIGETDKAAENWATAAPLFQDNSAFLHDLIDWYHEQGQPEEEITALKQYLFLAPDDLDMQMRLEDLAY</sequence>
<protein>
    <submittedName>
        <fullName evidence="2">Tetratricopeptide repeat protein</fullName>
    </submittedName>
</protein>
<feature type="repeat" description="TPR" evidence="1">
    <location>
        <begin position="240"/>
        <end position="273"/>
    </location>
</feature>
<dbReference type="PANTHER" id="PTHR12558">
    <property type="entry name" value="CELL DIVISION CYCLE 16,23,27"/>
    <property type="match status" value="1"/>
</dbReference>
<dbReference type="GeneID" id="66532317"/>
<evidence type="ECO:0000313" key="4">
    <source>
        <dbReference type="Proteomes" id="UP000321298"/>
    </source>
</evidence>
<proteinExistence type="predicted"/>
<feature type="repeat" description="TPR" evidence="1">
    <location>
        <begin position="206"/>
        <end position="239"/>
    </location>
</feature>
<dbReference type="STRING" id="1246.BCR17_00710"/>
<dbReference type="Pfam" id="PF13181">
    <property type="entry name" value="TPR_8"/>
    <property type="match status" value="1"/>
</dbReference>
<accession>A0A5B8T6E7</accession>
<reference evidence="2 5" key="2">
    <citation type="submission" date="2019-12" db="EMBL/GenBank/DDBJ databases">
        <title>Complete genome sequence of Leuconostoc lactis strain AVN1 provides insights into metabolic potential.</title>
        <authorList>
            <person name="Besrour N."/>
            <person name="Najjari A."/>
            <person name="Fhoula I."/>
            <person name="Jaballah S."/>
            <person name="Klibi N."/>
            <person name="Ouzari H.I."/>
        </authorList>
    </citation>
    <scope>NUCLEOTIDE SEQUENCE [LARGE SCALE GENOMIC DNA]</scope>
    <source>
        <strain evidence="2 5">AVN1</strain>
    </source>
</reference>
<dbReference type="SMART" id="SM00028">
    <property type="entry name" value="TPR"/>
    <property type="match status" value="7"/>
</dbReference>
<evidence type="ECO:0000313" key="3">
    <source>
        <dbReference type="EMBL" id="QEA44779.1"/>
    </source>
</evidence>
<evidence type="ECO:0000256" key="1">
    <source>
        <dbReference type="PROSITE-ProRule" id="PRU00339"/>
    </source>
</evidence>
<reference evidence="3 4" key="1">
    <citation type="submission" date="2019-06" db="EMBL/GenBank/DDBJ databases">
        <title>Genome analyses of bacteria isolated from kimchi.</title>
        <authorList>
            <person name="Lee S."/>
            <person name="Ahn S."/>
            <person name="Roh S."/>
        </authorList>
    </citation>
    <scope>NUCLEOTIDE SEQUENCE [LARGE SCALE GENOMIC DNA]</scope>
    <source>
        <strain evidence="3 4">CBA3625</strain>
    </source>
</reference>
<dbReference type="EMBL" id="WSZI01000013">
    <property type="protein sequence ID" value="MWN20975.1"/>
    <property type="molecule type" value="Genomic_DNA"/>
</dbReference>
<name>A0A5B8T6E7_LEULA</name>
<evidence type="ECO:0000313" key="5">
    <source>
        <dbReference type="Proteomes" id="UP000478636"/>
    </source>
</evidence>
<dbReference type="SUPFAM" id="SSF48452">
    <property type="entry name" value="TPR-like"/>
    <property type="match status" value="2"/>
</dbReference>
<gene>
    <name evidence="3" type="ORF">FGL83_08900</name>
    <name evidence="2" type="ORF">GQS40_04710</name>
</gene>
<dbReference type="Pfam" id="PF25058">
    <property type="entry name" value="ARM_TT21"/>
    <property type="match status" value="1"/>
</dbReference>
<keyword evidence="4" id="KW-1185">Reference proteome</keyword>
<dbReference type="PROSITE" id="PS50005">
    <property type="entry name" value="TPR"/>
    <property type="match status" value="2"/>
</dbReference>
<dbReference type="InterPro" id="IPR011990">
    <property type="entry name" value="TPR-like_helical_dom_sf"/>
</dbReference>
<dbReference type="Proteomes" id="UP000478636">
    <property type="component" value="Unassembled WGS sequence"/>
</dbReference>
<dbReference type="RefSeq" id="WP_029509282.1">
    <property type="nucleotide sequence ID" value="NZ_CP042387.1"/>
</dbReference>
<dbReference type="AlphaFoldDB" id="A0A5B8T6E7"/>
<dbReference type="EMBL" id="CP042387">
    <property type="protein sequence ID" value="QEA44779.1"/>
    <property type="molecule type" value="Genomic_DNA"/>
</dbReference>
<keyword evidence="1" id="KW-0802">TPR repeat</keyword>